<evidence type="ECO:0000259" key="9">
    <source>
        <dbReference type="PROSITE" id="PS50235"/>
    </source>
</evidence>
<feature type="compositionally biased region" description="Polar residues" evidence="8">
    <location>
        <begin position="703"/>
        <end position="715"/>
    </location>
</feature>
<feature type="region of interest" description="Disordered" evidence="8">
    <location>
        <begin position="1"/>
        <end position="21"/>
    </location>
</feature>
<dbReference type="AlphaFoldDB" id="A0A9P5ZT08"/>
<evidence type="ECO:0000256" key="6">
    <source>
        <dbReference type="ARBA" id="ARBA00022807"/>
    </source>
</evidence>
<comment type="caution">
    <text evidence="10">The sequence shown here is derived from an EMBL/GenBank/DDBJ whole genome shotgun (WGS) entry which is preliminary data.</text>
</comment>
<keyword evidence="3 7" id="KW-0645">Protease</keyword>
<dbReference type="InterPro" id="IPR018200">
    <property type="entry name" value="USP_CS"/>
</dbReference>
<evidence type="ECO:0000313" key="11">
    <source>
        <dbReference type="Proteomes" id="UP000807025"/>
    </source>
</evidence>
<protein>
    <recommendedName>
        <fullName evidence="7">Ubiquitin carboxyl-terminal hydrolase</fullName>
        <ecNumber evidence="7">3.4.19.12</ecNumber>
    </recommendedName>
</protein>
<evidence type="ECO:0000256" key="3">
    <source>
        <dbReference type="ARBA" id="ARBA00022670"/>
    </source>
</evidence>
<evidence type="ECO:0000256" key="7">
    <source>
        <dbReference type="RuleBase" id="RU366025"/>
    </source>
</evidence>
<evidence type="ECO:0000313" key="10">
    <source>
        <dbReference type="EMBL" id="KAF9493205.1"/>
    </source>
</evidence>
<feature type="compositionally biased region" description="Low complexity" evidence="8">
    <location>
        <begin position="938"/>
        <end position="953"/>
    </location>
</feature>
<feature type="region of interest" description="Disordered" evidence="8">
    <location>
        <begin position="937"/>
        <end position="960"/>
    </location>
</feature>
<feature type="region of interest" description="Disordered" evidence="8">
    <location>
        <begin position="695"/>
        <end position="813"/>
    </location>
</feature>
<dbReference type="EC" id="3.4.19.12" evidence="7"/>
<keyword evidence="4 7" id="KW-0833">Ubl conjugation pathway</keyword>
<feature type="compositionally biased region" description="Acidic residues" evidence="8">
    <location>
        <begin position="741"/>
        <end position="751"/>
    </location>
</feature>
<evidence type="ECO:0000256" key="5">
    <source>
        <dbReference type="ARBA" id="ARBA00022801"/>
    </source>
</evidence>
<dbReference type="EMBL" id="MU154589">
    <property type="protein sequence ID" value="KAF9493205.1"/>
    <property type="molecule type" value="Genomic_DNA"/>
</dbReference>
<dbReference type="InterPro" id="IPR038765">
    <property type="entry name" value="Papain-like_cys_pep_sf"/>
</dbReference>
<feature type="region of interest" description="Disordered" evidence="8">
    <location>
        <begin position="434"/>
        <end position="474"/>
    </location>
</feature>
<keyword evidence="6 7" id="KW-0788">Thiol protease</keyword>
<dbReference type="GO" id="GO:0005634">
    <property type="term" value="C:nucleus"/>
    <property type="evidence" value="ECO:0007669"/>
    <property type="project" value="TreeGrafter"/>
</dbReference>
<organism evidence="10 11">
    <name type="scientific">Pleurotus eryngii</name>
    <name type="common">Boletus of the steppes</name>
    <dbReference type="NCBI Taxonomy" id="5323"/>
    <lineage>
        <taxon>Eukaryota</taxon>
        <taxon>Fungi</taxon>
        <taxon>Dikarya</taxon>
        <taxon>Basidiomycota</taxon>
        <taxon>Agaricomycotina</taxon>
        <taxon>Agaricomycetes</taxon>
        <taxon>Agaricomycetidae</taxon>
        <taxon>Agaricales</taxon>
        <taxon>Pleurotineae</taxon>
        <taxon>Pleurotaceae</taxon>
        <taxon>Pleurotus</taxon>
    </lineage>
</organism>
<dbReference type="GO" id="GO:0016579">
    <property type="term" value="P:protein deubiquitination"/>
    <property type="evidence" value="ECO:0007669"/>
    <property type="project" value="InterPro"/>
</dbReference>
<reference evidence="10" key="1">
    <citation type="submission" date="2020-11" db="EMBL/GenBank/DDBJ databases">
        <authorList>
            <consortium name="DOE Joint Genome Institute"/>
            <person name="Ahrendt S."/>
            <person name="Riley R."/>
            <person name="Andreopoulos W."/>
            <person name="Labutti K."/>
            <person name="Pangilinan J."/>
            <person name="Ruiz-Duenas F.J."/>
            <person name="Barrasa J.M."/>
            <person name="Sanchez-Garcia M."/>
            <person name="Camarero S."/>
            <person name="Miyauchi S."/>
            <person name="Serrano A."/>
            <person name="Linde D."/>
            <person name="Babiker R."/>
            <person name="Drula E."/>
            <person name="Ayuso-Fernandez I."/>
            <person name="Pacheco R."/>
            <person name="Padilla G."/>
            <person name="Ferreira P."/>
            <person name="Barriuso J."/>
            <person name="Kellner H."/>
            <person name="Castanera R."/>
            <person name="Alfaro M."/>
            <person name="Ramirez L."/>
            <person name="Pisabarro A.G."/>
            <person name="Kuo A."/>
            <person name="Tritt A."/>
            <person name="Lipzen A."/>
            <person name="He G."/>
            <person name="Yan M."/>
            <person name="Ng V."/>
            <person name="Cullen D."/>
            <person name="Martin F."/>
            <person name="Rosso M.-N."/>
            <person name="Henrissat B."/>
            <person name="Hibbett D."/>
            <person name="Martinez A.T."/>
            <person name="Grigoriev I.V."/>
        </authorList>
    </citation>
    <scope>NUCLEOTIDE SEQUENCE</scope>
    <source>
        <strain evidence="10">ATCC 90797</strain>
    </source>
</reference>
<keyword evidence="5 7" id="KW-0378">Hydrolase</keyword>
<name>A0A9P5ZT08_PLEER</name>
<feature type="compositionally biased region" description="Low complexity" evidence="8">
    <location>
        <begin position="620"/>
        <end position="640"/>
    </location>
</feature>
<feature type="domain" description="USP" evidence="9">
    <location>
        <begin position="30"/>
        <end position="992"/>
    </location>
</feature>
<dbReference type="GO" id="GO:0005829">
    <property type="term" value="C:cytosol"/>
    <property type="evidence" value="ECO:0007669"/>
    <property type="project" value="TreeGrafter"/>
</dbReference>
<comment type="catalytic activity">
    <reaction evidence="1 7">
        <text>Thiol-dependent hydrolysis of ester, thioester, amide, peptide and isopeptide bonds formed by the C-terminal Gly of ubiquitin (a 76-residue protein attached to proteins as an intracellular targeting signal).</text>
        <dbReference type="EC" id="3.4.19.12"/>
    </reaction>
</comment>
<dbReference type="InterPro" id="IPR050164">
    <property type="entry name" value="Peptidase_C19"/>
</dbReference>
<feature type="region of interest" description="Disordered" evidence="8">
    <location>
        <begin position="369"/>
        <end position="391"/>
    </location>
</feature>
<dbReference type="Gene3D" id="3.90.70.10">
    <property type="entry name" value="Cysteine proteinases"/>
    <property type="match status" value="2"/>
</dbReference>
<sequence>MAKQKNPTPQELYRARKEREEQERNALLPPGLINHGNTCFMNSVLQGLIATPLLYDLVYPAHSTSRPRQWDTSSISLYKSPQLTNGHNLGGPHEKEWVEGMPLGDVFFNLMLKAWSAQGSHQRTNLSAKEVLNAIGKKYDQYLDFAQQDAHELLRQLLDSMRMEEMDIIKKRQPPPVHEKKKHRRRSTITLPSAPDPQEEQLSSVADMIFDGKLTSILICQACKHVSHNYEDFNDLSLSIKPEDYVRERKRDRLKNLAKKLANFNASSPVVAPHLGPPSAYAPEMQRSSSVPSSPRRPIVPLPPADEGRASVDVVTSGPTPEPKAEVLPVGSTPTVMFHEDKHERKIKKAKPADPWVKISRRISLTVGLSKTTKEKHKRKSQTHSPTEDLVFETANSARTSISDIDVAEARVGRSSLSPEPRASPKGYVPPVVAPLPVLPSPNDHANPQMSSPRRPSPSPQRLSKSFRPFKPSPPEIRYLRQILADVHLPSSSPFALFNPNVNGPSVPTTAQNMWMKMNHLTSVEECLRLFTAVEVLDGENKVGCRRCWKMQNGMQVSPAHAMDAEEESESEEEVELPLPPVLAADSYIPNGALTPVPQEAIPTSLSSPSLGLYPHQDASTTASTSSLPSSLTTSSQLSTMNYKRGSGPPPLPRSPGFYAASTPGGLPIPLIATIAPDSPVRSPTTARAEAFSALEGKPDGFATTSPTAPSLSFHRTSDRDSLHAPSHFSRRQMADIGSTTDDDSGGEESDASTTSALSSANTSTPSLLSNPRDSPPTIHTTPALDASNTPKVKDSGTPPRPTESSSIHRKKLPKPVILRPAYKRYLIATPPPILVIHLKRFQQLTKTPIMSFSHGFKKLDDYVAFPEHLDLTPFLAPRKEDFGLGKKGHGDTDSVKAKDKPKCMYRLYAVVVHIGNMLGGHYVAYTALPTLVPPNDSSTSASSTAEKSSSSHSHPHSNPRQWAYISDTVVRLTTLEDVLKAKAYLCMYERI</sequence>
<proteinExistence type="inferred from homology"/>
<feature type="region of interest" description="Disordered" evidence="8">
    <location>
        <begin position="172"/>
        <end position="200"/>
    </location>
</feature>
<dbReference type="InterPro" id="IPR028889">
    <property type="entry name" value="USP"/>
</dbReference>
<dbReference type="PROSITE" id="PS50235">
    <property type="entry name" value="USP_3"/>
    <property type="match status" value="1"/>
</dbReference>
<dbReference type="SUPFAM" id="SSF54001">
    <property type="entry name" value="Cysteine proteinases"/>
    <property type="match status" value="1"/>
</dbReference>
<dbReference type="PANTHER" id="PTHR24006:SF888">
    <property type="entry name" value="UBIQUITIN CARBOXYL-TERMINAL HYDROLASE 30"/>
    <property type="match status" value="1"/>
</dbReference>
<feature type="region of interest" description="Disordered" evidence="8">
    <location>
        <begin position="608"/>
        <end position="661"/>
    </location>
</feature>
<dbReference type="GO" id="GO:0006508">
    <property type="term" value="P:proteolysis"/>
    <property type="evidence" value="ECO:0007669"/>
    <property type="project" value="UniProtKB-KW"/>
</dbReference>
<dbReference type="Proteomes" id="UP000807025">
    <property type="component" value="Unassembled WGS sequence"/>
</dbReference>
<feature type="compositionally biased region" description="Low complexity" evidence="8">
    <location>
        <begin position="287"/>
        <end position="297"/>
    </location>
</feature>
<accession>A0A9P5ZT08</accession>
<comment type="similarity">
    <text evidence="2 7">Belongs to the peptidase C19 family.</text>
</comment>
<feature type="region of interest" description="Disordered" evidence="8">
    <location>
        <begin position="268"/>
        <end position="329"/>
    </location>
</feature>
<dbReference type="OrthoDB" id="420187at2759"/>
<feature type="compositionally biased region" description="Low complexity" evidence="8">
    <location>
        <begin position="752"/>
        <end position="770"/>
    </location>
</feature>
<evidence type="ECO:0000256" key="8">
    <source>
        <dbReference type="SAM" id="MobiDB-lite"/>
    </source>
</evidence>
<dbReference type="PANTHER" id="PTHR24006">
    <property type="entry name" value="UBIQUITIN CARBOXYL-TERMINAL HYDROLASE"/>
    <property type="match status" value="1"/>
</dbReference>
<keyword evidence="11" id="KW-1185">Reference proteome</keyword>
<dbReference type="PROSITE" id="PS00972">
    <property type="entry name" value="USP_1"/>
    <property type="match status" value="1"/>
</dbReference>
<dbReference type="InterPro" id="IPR001394">
    <property type="entry name" value="Peptidase_C19_UCH"/>
</dbReference>
<dbReference type="PROSITE" id="PS00973">
    <property type="entry name" value="USP_2"/>
    <property type="match status" value="1"/>
</dbReference>
<dbReference type="GO" id="GO:0004843">
    <property type="term" value="F:cysteine-type deubiquitinase activity"/>
    <property type="evidence" value="ECO:0007669"/>
    <property type="project" value="UniProtKB-UniRule"/>
</dbReference>
<evidence type="ECO:0000256" key="4">
    <source>
        <dbReference type="ARBA" id="ARBA00022786"/>
    </source>
</evidence>
<evidence type="ECO:0000256" key="2">
    <source>
        <dbReference type="ARBA" id="ARBA00009085"/>
    </source>
</evidence>
<evidence type="ECO:0000256" key="1">
    <source>
        <dbReference type="ARBA" id="ARBA00000707"/>
    </source>
</evidence>
<dbReference type="Pfam" id="PF00443">
    <property type="entry name" value="UCH"/>
    <property type="match status" value="1"/>
</dbReference>
<gene>
    <name evidence="10" type="ORF">BDN71DRAFT_1450577</name>
</gene>